<sequence>MDDPKRRDDINKYSAHQEFLFHNFFKKCIYHYKIRGENKDPTNFVSMLTDDDPEFIAEILNSYCLIQLSANSKIMENLLQGDSKYSFTPIHFFVLFKAGDKFLQFFLKRFSHINIDQKANIFCPLSDDLLSDVTPLWIATLLGMTKQMSLLLEYGADPNTINSTGSTPIRLCCEISHKNTEDKLIEQLELLLKHKADVNKPNKFRNTPLMLASYNGIEKIVRILLDNGADPNLAAYCGGTPLHFAVECGHITVIEMLLQHGATLQPDISGFTPLFLAAFMNRTDIIDILQSWMEKSNQLTIEDRIIVYELMAVGCCIKFDDDDYVSDDEEMNETNDSKISRFLRNAYLLRYFPLDYNGSFDNISTSKCVDPKALPIRPKNIHQARYTYDFAQETQTLDEFETIRNDDDDDVRLHYECLFAIERFFTNDCFKLANCLEKMGDHFVNEFDENDTALKLWIRAIQIKIKLKVFVAGVYERCFMHLIYKTYEWRQFQYWQTLFELAIQYLESFPLPDGLQAMSFQLDIHELCQIEYFTRNDVKIKNSIPFDIEKSHDKMDELWDINRVINAIYSFICYFSKHYNRLGDVKQNVIEKIIRKFLKLNFTNVYYHRHMIQIIFYPDHWRFHFCFDFGFDFSFGFPHINQIKLLLKCGANTNVYDDLYNTPLHYLSYNGRERGMSIRKLVPYFNELVDHIYYGKYVHNSLHHFDYAGLQSVHLDAVNIYNQTAFHIYPNLLFCYKQPNLNLFPLKCLAARVSHRIYLRCKNCKNVFTNLYEKIESILNRMDGYYDPQEKLHEKFRNLPLHPSINKSLPNTMEIYPHKHQIKPYRAKEVWKLIDKYSERLKISAKLLEFIELHGPCKFIHQIDCDEQQETSDISFI</sequence>
<dbReference type="GO" id="GO:0044231">
    <property type="term" value="C:host cell presynaptic membrane"/>
    <property type="evidence" value="ECO:0007669"/>
    <property type="project" value="UniProtKB-KW"/>
</dbReference>
<dbReference type="SMART" id="SM00248">
    <property type="entry name" value="ANK"/>
    <property type="match status" value="6"/>
</dbReference>
<dbReference type="PANTHER" id="PTHR24171:SF9">
    <property type="entry name" value="ANKYRIN REPEAT DOMAIN-CONTAINING PROTEIN 39"/>
    <property type="match status" value="1"/>
</dbReference>
<dbReference type="Proteomes" id="UP000828236">
    <property type="component" value="Unassembled WGS sequence"/>
</dbReference>
<dbReference type="InterPro" id="IPR002110">
    <property type="entry name" value="Ankyrin_rpt"/>
</dbReference>
<reference evidence="9" key="2">
    <citation type="journal article" date="2021" name="World Allergy Organ. J.">
        <title>Chromosome-level assembly of Dermatophagoides farinae genome and transcriptome reveals two novel allergens Der f 37 and Der f 39.</title>
        <authorList>
            <person name="Chen J."/>
            <person name="Cai Z."/>
            <person name="Fan D."/>
            <person name="Hu J."/>
            <person name="Hou Y."/>
            <person name="He Y."/>
            <person name="Zhang Z."/>
            <person name="Zhao Z."/>
            <person name="Gao P."/>
            <person name="Hu W."/>
            <person name="Sun J."/>
            <person name="Li J."/>
            <person name="Ji K."/>
        </authorList>
    </citation>
    <scope>NUCLEOTIDE SEQUENCE</scope>
    <source>
        <strain evidence="9">JKM2019</strain>
    </source>
</reference>
<keyword evidence="4" id="KW-0677">Repeat</keyword>
<keyword evidence="6 8" id="KW-0040">ANK repeat</keyword>
<evidence type="ECO:0000256" key="4">
    <source>
        <dbReference type="ARBA" id="ARBA00022737"/>
    </source>
</evidence>
<dbReference type="SUPFAM" id="SSF48403">
    <property type="entry name" value="Ankyrin repeat"/>
    <property type="match status" value="2"/>
</dbReference>
<keyword evidence="7" id="KW-0472">Membrane</keyword>
<evidence type="ECO:0000256" key="5">
    <source>
        <dbReference type="ARBA" id="ARBA00023028"/>
    </source>
</evidence>
<keyword evidence="3" id="KW-1052">Target cell membrane</keyword>
<feature type="repeat" description="ANK" evidence="8">
    <location>
        <begin position="237"/>
        <end position="264"/>
    </location>
</feature>
<keyword evidence="5" id="KW-0638">Presynaptic neurotoxin</keyword>
<dbReference type="PROSITE" id="PS50088">
    <property type="entry name" value="ANK_REPEAT"/>
    <property type="match status" value="3"/>
</dbReference>
<reference evidence="9" key="1">
    <citation type="submission" date="2020-06" db="EMBL/GenBank/DDBJ databases">
        <authorList>
            <person name="Ji K."/>
            <person name="Li J."/>
        </authorList>
    </citation>
    <scope>NUCLEOTIDE SEQUENCE</scope>
    <source>
        <strain evidence="9">JKM2019</strain>
        <tissue evidence="9">Whole body</tissue>
    </source>
</reference>
<dbReference type="OrthoDB" id="4429489at2759"/>
<comment type="caution">
    <text evidence="9">The sequence shown here is derived from an EMBL/GenBank/DDBJ whole genome shotgun (WGS) entry which is preliminary data.</text>
</comment>
<dbReference type="PANTHER" id="PTHR24171">
    <property type="entry name" value="ANKYRIN REPEAT DOMAIN-CONTAINING PROTEIN 39-RELATED"/>
    <property type="match status" value="1"/>
</dbReference>
<gene>
    <name evidence="9" type="ORF">HUG17_6183</name>
</gene>
<dbReference type="GO" id="GO:0006887">
    <property type="term" value="P:exocytosis"/>
    <property type="evidence" value="ECO:0007669"/>
    <property type="project" value="UniProtKB-KW"/>
</dbReference>
<comment type="subcellular location">
    <subcellularLocation>
        <location evidence="1">Target cell membrane</location>
    </subcellularLocation>
</comment>
<accession>A0A9D4SJM3</accession>
<keyword evidence="5" id="KW-0800">Toxin</keyword>
<dbReference type="Gene3D" id="1.25.40.20">
    <property type="entry name" value="Ankyrin repeat-containing domain"/>
    <property type="match status" value="3"/>
</dbReference>
<dbReference type="EMBL" id="SDOV01000002">
    <property type="protein sequence ID" value="KAH7643821.1"/>
    <property type="molecule type" value="Genomic_DNA"/>
</dbReference>
<keyword evidence="7" id="KW-1053">Target membrane</keyword>
<evidence type="ECO:0000256" key="3">
    <source>
        <dbReference type="ARBA" id="ARBA00022537"/>
    </source>
</evidence>
<dbReference type="PRINTS" id="PR01415">
    <property type="entry name" value="ANKYRIN"/>
</dbReference>
<keyword evidence="2" id="KW-0268">Exocytosis</keyword>
<dbReference type="PROSITE" id="PS50297">
    <property type="entry name" value="ANK_REP_REGION"/>
    <property type="match status" value="2"/>
</dbReference>
<dbReference type="InterPro" id="IPR036770">
    <property type="entry name" value="Ankyrin_rpt-contain_sf"/>
</dbReference>
<organism evidence="9">
    <name type="scientific">Dermatophagoides farinae</name>
    <name type="common">American house dust mite</name>
    <dbReference type="NCBI Taxonomy" id="6954"/>
    <lineage>
        <taxon>Eukaryota</taxon>
        <taxon>Metazoa</taxon>
        <taxon>Ecdysozoa</taxon>
        <taxon>Arthropoda</taxon>
        <taxon>Chelicerata</taxon>
        <taxon>Arachnida</taxon>
        <taxon>Acari</taxon>
        <taxon>Acariformes</taxon>
        <taxon>Sarcoptiformes</taxon>
        <taxon>Astigmata</taxon>
        <taxon>Psoroptidia</taxon>
        <taxon>Analgoidea</taxon>
        <taxon>Pyroglyphidae</taxon>
        <taxon>Dermatophagoidinae</taxon>
        <taxon>Dermatophagoides</taxon>
    </lineage>
</organism>
<protein>
    <submittedName>
        <fullName evidence="9">Fem-1-like protein</fullName>
    </submittedName>
</protein>
<dbReference type="GO" id="GO:0044218">
    <property type="term" value="C:other organism cell membrane"/>
    <property type="evidence" value="ECO:0007669"/>
    <property type="project" value="UniProtKB-KW"/>
</dbReference>
<evidence type="ECO:0000256" key="6">
    <source>
        <dbReference type="ARBA" id="ARBA00023043"/>
    </source>
</evidence>
<evidence type="ECO:0000256" key="2">
    <source>
        <dbReference type="ARBA" id="ARBA00022483"/>
    </source>
</evidence>
<dbReference type="AlphaFoldDB" id="A0A9D4SJM3"/>
<proteinExistence type="predicted"/>
<feature type="repeat" description="ANK" evidence="8">
    <location>
        <begin position="131"/>
        <end position="163"/>
    </location>
</feature>
<feature type="repeat" description="ANK" evidence="8">
    <location>
        <begin position="204"/>
        <end position="236"/>
    </location>
</feature>
<dbReference type="Pfam" id="PF12796">
    <property type="entry name" value="Ank_2"/>
    <property type="match status" value="2"/>
</dbReference>
<name>A0A9D4SJM3_DERFA</name>
<evidence type="ECO:0000256" key="7">
    <source>
        <dbReference type="ARBA" id="ARBA00023298"/>
    </source>
</evidence>
<evidence type="ECO:0000256" key="1">
    <source>
        <dbReference type="ARBA" id="ARBA00004175"/>
    </source>
</evidence>
<evidence type="ECO:0000256" key="8">
    <source>
        <dbReference type="PROSITE-ProRule" id="PRU00023"/>
    </source>
</evidence>
<evidence type="ECO:0000313" key="9">
    <source>
        <dbReference type="EMBL" id="KAH7643821.1"/>
    </source>
</evidence>
<keyword evidence="5" id="KW-0528">Neurotoxin</keyword>